<dbReference type="HOGENOM" id="CLU_062889_0_0_1"/>
<dbReference type="GO" id="GO:0008474">
    <property type="term" value="F:palmitoyl-(protein) hydrolase activity"/>
    <property type="evidence" value="ECO:0007669"/>
    <property type="project" value="TreeGrafter"/>
</dbReference>
<dbReference type="EMBL" id="KN822229">
    <property type="protein sequence ID" value="KIM52013.1"/>
    <property type="molecule type" value="Genomic_DNA"/>
</dbReference>
<evidence type="ECO:0000256" key="1">
    <source>
        <dbReference type="ARBA" id="ARBA00006499"/>
    </source>
</evidence>
<accession>A0A0C2YQK6</accession>
<keyword evidence="4" id="KW-1185">Reference proteome</keyword>
<reference evidence="4" key="2">
    <citation type="submission" date="2015-01" db="EMBL/GenBank/DDBJ databases">
        <title>Evolutionary Origins and Diversification of the Mycorrhizal Mutualists.</title>
        <authorList>
            <consortium name="DOE Joint Genome Institute"/>
            <consortium name="Mycorrhizal Genomics Consortium"/>
            <person name="Kohler A."/>
            <person name="Kuo A."/>
            <person name="Nagy L.G."/>
            <person name="Floudas D."/>
            <person name="Copeland A."/>
            <person name="Barry K.W."/>
            <person name="Cichocki N."/>
            <person name="Veneault-Fourrey C."/>
            <person name="LaButti K."/>
            <person name="Lindquist E.A."/>
            <person name="Lipzen A."/>
            <person name="Lundell T."/>
            <person name="Morin E."/>
            <person name="Murat C."/>
            <person name="Riley R."/>
            <person name="Ohm R."/>
            <person name="Sun H."/>
            <person name="Tunlid A."/>
            <person name="Henrissat B."/>
            <person name="Grigoriev I.V."/>
            <person name="Hibbett D.S."/>
            <person name="Martin F."/>
        </authorList>
    </citation>
    <scope>NUCLEOTIDE SEQUENCE [LARGE SCALE GENOMIC DNA]</scope>
    <source>
        <strain evidence="4">Foug A</strain>
    </source>
</reference>
<evidence type="ECO:0000313" key="4">
    <source>
        <dbReference type="Proteomes" id="UP000053989"/>
    </source>
</evidence>
<organism evidence="3 4">
    <name type="scientific">Scleroderma citrinum Foug A</name>
    <dbReference type="NCBI Taxonomy" id="1036808"/>
    <lineage>
        <taxon>Eukaryota</taxon>
        <taxon>Fungi</taxon>
        <taxon>Dikarya</taxon>
        <taxon>Basidiomycota</taxon>
        <taxon>Agaricomycotina</taxon>
        <taxon>Agaricomycetes</taxon>
        <taxon>Agaricomycetidae</taxon>
        <taxon>Boletales</taxon>
        <taxon>Sclerodermatineae</taxon>
        <taxon>Sclerodermataceae</taxon>
        <taxon>Scleroderma</taxon>
    </lineage>
</organism>
<dbReference type="GO" id="GO:0052689">
    <property type="term" value="F:carboxylic ester hydrolase activity"/>
    <property type="evidence" value="ECO:0007669"/>
    <property type="project" value="TreeGrafter"/>
</dbReference>
<evidence type="ECO:0000313" key="3">
    <source>
        <dbReference type="EMBL" id="KIM52013.1"/>
    </source>
</evidence>
<dbReference type="PANTHER" id="PTHR10655">
    <property type="entry name" value="LYSOPHOSPHOLIPASE-RELATED"/>
    <property type="match status" value="1"/>
</dbReference>
<name>A0A0C2YQK6_9AGAM</name>
<dbReference type="InParanoid" id="A0A0C2YQK6"/>
<gene>
    <name evidence="3" type="ORF">SCLCIDRAFT_142105</name>
</gene>
<proteinExistence type="inferred from homology"/>
<dbReference type="InterPro" id="IPR029058">
    <property type="entry name" value="AB_hydrolase_fold"/>
</dbReference>
<sequence>MAHIHLLESSLTSSSRRKIPPKSSKIPLPFSYTASDDGTDENILLLLHGLGDTHAPFAKLGRSLNLPQTATLALRAPEQIPFLYEQAYQWYTSFDPLGDLIDHPNPTPALDALSTILTHLIDDCGWPPHRIHLFGFAQGGSIAVEATVAWWKRELARVRELQIRDQGKSKTETDGNTGDQSLPARELGSVITVGGPLLSYPTLENLSTTPLLVFHRGSLSRNSLVSFSKGFVRVQAVKNTGNGLGESMPRSKEEWEPIMRFWSQHLGQRAGEGLYEVMSNAGA</sequence>
<feature type="domain" description="Phospholipase/carboxylesterase/thioesterase" evidence="2">
    <location>
        <begin position="35"/>
        <end position="150"/>
    </location>
</feature>
<dbReference type="InterPro" id="IPR050565">
    <property type="entry name" value="LYPA1-2/EST-like"/>
</dbReference>
<dbReference type="PANTHER" id="PTHR10655:SF67">
    <property type="entry name" value="PHOSPHOLIPASE_CARBOXYLESTERASE SUPERFAMILY (AFU_ORTHOLOGUE AFUA_5G09340)"/>
    <property type="match status" value="1"/>
</dbReference>
<evidence type="ECO:0000259" key="2">
    <source>
        <dbReference type="Pfam" id="PF02230"/>
    </source>
</evidence>
<comment type="similarity">
    <text evidence="1">Belongs to the AB hydrolase superfamily. AB hydrolase 2 family.</text>
</comment>
<dbReference type="Pfam" id="PF02230">
    <property type="entry name" value="Abhydrolase_2"/>
    <property type="match status" value="1"/>
</dbReference>
<dbReference type="Proteomes" id="UP000053989">
    <property type="component" value="Unassembled WGS sequence"/>
</dbReference>
<dbReference type="Gene3D" id="3.40.50.1820">
    <property type="entry name" value="alpha/beta hydrolase"/>
    <property type="match status" value="1"/>
</dbReference>
<dbReference type="SUPFAM" id="SSF53474">
    <property type="entry name" value="alpha/beta-Hydrolases"/>
    <property type="match status" value="1"/>
</dbReference>
<dbReference type="InterPro" id="IPR003140">
    <property type="entry name" value="PLipase/COase/thioEstase"/>
</dbReference>
<protein>
    <recommendedName>
        <fullName evidence="2">Phospholipase/carboxylesterase/thioesterase domain-containing protein</fullName>
    </recommendedName>
</protein>
<reference evidence="3 4" key="1">
    <citation type="submission" date="2014-04" db="EMBL/GenBank/DDBJ databases">
        <authorList>
            <consortium name="DOE Joint Genome Institute"/>
            <person name="Kuo A."/>
            <person name="Kohler A."/>
            <person name="Nagy L.G."/>
            <person name="Floudas D."/>
            <person name="Copeland A."/>
            <person name="Barry K.W."/>
            <person name="Cichocki N."/>
            <person name="Veneault-Fourrey C."/>
            <person name="LaButti K."/>
            <person name="Lindquist E.A."/>
            <person name="Lipzen A."/>
            <person name="Lundell T."/>
            <person name="Morin E."/>
            <person name="Murat C."/>
            <person name="Sun H."/>
            <person name="Tunlid A."/>
            <person name="Henrissat B."/>
            <person name="Grigoriev I.V."/>
            <person name="Hibbett D.S."/>
            <person name="Martin F."/>
            <person name="Nordberg H.P."/>
            <person name="Cantor M.N."/>
            <person name="Hua S.X."/>
        </authorList>
    </citation>
    <scope>NUCLEOTIDE SEQUENCE [LARGE SCALE GENOMIC DNA]</scope>
    <source>
        <strain evidence="3 4">Foug A</strain>
    </source>
</reference>
<dbReference type="AlphaFoldDB" id="A0A0C2YQK6"/>
<dbReference type="STRING" id="1036808.A0A0C2YQK6"/>
<dbReference type="OrthoDB" id="437457at2759"/>
<dbReference type="GO" id="GO:0005737">
    <property type="term" value="C:cytoplasm"/>
    <property type="evidence" value="ECO:0007669"/>
    <property type="project" value="TreeGrafter"/>
</dbReference>